<sequence>MQRELFKQVQIAGAKLTSCRTLCSHPELLTDDVEPAGTDMLKHPLIATLLLISIAVVSCSASSHHAVDDEHHDGDSLDELEAMYRMHMDRADSDYYDAVLKKAWHAGSRLGKKAWHAGSRLGKKDWDDTIDTIEEANLDKRVWSAQSRLG</sequence>
<name>A0A267ECX1_9PLAT</name>
<dbReference type="EMBL" id="NIVC01002351">
    <property type="protein sequence ID" value="PAA58649.1"/>
    <property type="molecule type" value="Genomic_DNA"/>
</dbReference>
<dbReference type="Proteomes" id="UP000215902">
    <property type="component" value="Unassembled WGS sequence"/>
</dbReference>
<gene>
    <name evidence="1" type="ORF">BOX15_Mlig031239g1</name>
</gene>
<evidence type="ECO:0000313" key="1">
    <source>
        <dbReference type="EMBL" id="PAA58649.1"/>
    </source>
</evidence>
<organism evidence="1 2">
    <name type="scientific">Macrostomum lignano</name>
    <dbReference type="NCBI Taxonomy" id="282301"/>
    <lineage>
        <taxon>Eukaryota</taxon>
        <taxon>Metazoa</taxon>
        <taxon>Spiralia</taxon>
        <taxon>Lophotrochozoa</taxon>
        <taxon>Platyhelminthes</taxon>
        <taxon>Rhabditophora</taxon>
        <taxon>Macrostomorpha</taxon>
        <taxon>Macrostomida</taxon>
        <taxon>Macrostomidae</taxon>
        <taxon>Macrostomum</taxon>
    </lineage>
</organism>
<proteinExistence type="predicted"/>
<comment type="caution">
    <text evidence="1">The sequence shown here is derived from an EMBL/GenBank/DDBJ whole genome shotgun (WGS) entry which is preliminary data.</text>
</comment>
<protein>
    <submittedName>
        <fullName evidence="1">Uncharacterized protein</fullName>
    </submittedName>
</protein>
<dbReference type="AlphaFoldDB" id="A0A267ECX1"/>
<reference evidence="1 2" key="1">
    <citation type="submission" date="2017-06" db="EMBL/GenBank/DDBJ databases">
        <title>A platform for efficient transgenesis in Macrostomum lignano, a flatworm model organism for stem cell research.</title>
        <authorList>
            <person name="Berezikov E."/>
        </authorList>
    </citation>
    <scope>NUCLEOTIDE SEQUENCE [LARGE SCALE GENOMIC DNA]</scope>
    <source>
        <strain evidence="1">DV1</strain>
        <tissue evidence="1">Whole organism</tissue>
    </source>
</reference>
<evidence type="ECO:0000313" key="2">
    <source>
        <dbReference type="Proteomes" id="UP000215902"/>
    </source>
</evidence>
<keyword evidence="2" id="KW-1185">Reference proteome</keyword>
<accession>A0A267ECX1</accession>